<dbReference type="RefSeq" id="XP_067804379.1">
    <property type="nucleotide sequence ID" value="XM_067945588.1"/>
</dbReference>
<accession>A0AAD9PNA1</accession>
<dbReference type="KEGG" id="bdw:94334837"/>
<name>A0AAD9PNA1_9APIC</name>
<proteinExistence type="predicted"/>
<protein>
    <submittedName>
        <fullName evidence="1">Uncharacterized protein</fullName>
    </submittedName>
</protein>
<dbReference type="AlphaFoldDB" id="A0AAD9PNA1"/>
<sequence length="132" mass="15051">MLQVSISTSVEYPQEEGKSASVDLNTEAENLRNRVIKTPVIIISPKHLVDYERLYKKMLDKQIHIGEAEAFNGSSSKNIEKEALYNSKITYSDPVSRRDLLYEMLKEAKAKLAFYRADLSHMELLLASNVTE</sequence>
<evidence type="ECO:0000313" key="1">
    <source>
        <dbReference type="EMBL" id="KAK2197537.1"/>
    </source>
</evidence>
<gene>
    <name evidence="1" type="ORF">BdWA1_000539</name>
</gene>
<dbReference type="EMBL" id="JALLKP010000001">
    <property type="protein sequence ID" value="KAK2197537.1"/>
    <property type="molecule type" value="Genomic_DNA"/>
</dbReference>
<reference evidence="1" key="1">
    <citation type="journal article" date="2023" name="Nat. Microbiol.">
        <title>Babesia duncani multi-omics identifies virulence factors and drug targets.</title>
        <authorList>
            <person name="Singh P."/>
            <person name="Lonardi S."/>
            <person name="Liang Q."/>
            <person name="Vydyam P."/>
            <person name="Khabirova E."/>
            <person name="Fang T."/>
            <person name="Gihaz S."/>
            <person name="Thekkiniath J."/>
            <person name="Munshi M."/>
            <person name="Abel S."/>
            <person name="Ciampossin L."/>
            <person name="Batugedara G."/>
            <person name="Gupta M."/>
            <person name="Lu X.M."/>
            <person name="Lenz T."/>
            <person name="Chakravarty S."/>
            <person name="Cornillot E."/>
            <person name="Hu Y."/>
            <person name="Ma W."/>
            <person name="Gonzalez L.M."/>
            <person name="Sanchez S."/>
            <person name="Estrada K."/>
            <person name="Sanchez-Flores A."/>
            <person name="Montero E."/>
            <person name="Harb O.S."/>
            <person name="Le Roch K.G."/>
            <person name="Mamoun C.B."/>
        </authorList>
    </citation>
    <scope>NUCLEOTIDE SEQUENCE</scope>
    <source>
        <strain evidence="1">WA1</strain>
    </source>
</reference>
<dbReference type="GeneID" id="94334837"/>
<organism evidence="1 2">
    <name type="scientific">Babesia duncani</name>
    <dbReference type="NCBI Taxonomy" id="323732"/>
    <lineage>
        <taxon>Eukaryota</taxon>
        <taxon>Sar</taxon>
        <taxon>Alveolata</taxon>
        <taxon>Apicomplexa</taxon>
        <taxon>Aconoidasida</taxon>
        <taxon>Piroplasmida</taxon>
        <taxon>Babesiidae</taxon>
        <taxon>Babesia</taxon>
    </lineage>
</organism>
<evidence type="ECO:0000313" key="2">
    <source>
        <dbReference type="Proteomes" id="UP001214638"/>
    </source>
</evidence>
<dbReference type="Proteomes" id="UP001214638">
    <property type="component" value="Unassembled WGS sequence"/>
</dbReference>
<keyword evidence="2" id="KW-1185">Reference proteome</keyword>
<comment type="caution">
    <text evidence="1">The sequence shown here is derived from an EMBL/GenBank/DDBJ whole genome shotgun (WGS) entry which is preliminary data.</text>
</comment>